<comment type="caution">
    <text evidence="1">The sequence shown here is derived from an EMBL/GenBank/DDBJ whole genome shotgun (WGS) entry which is preliminary data.</text>
</comment>
<accession>A0A9X0QJD2</accession>
<evidence type="ECO:0000313" key="1">
    <source>
        <dbReference type="EMBL" id="MBB5331561.1"/>
    </source>
</evidence>
<name>A0A9X0QJD2_9BACT</name>
<evidence type="ECO:0000313" key="2">
    <source>
        <dbReference type="Proteomes" id="UP000535182"/>
    </source>
</evidence>
<dbReference type="RefSeq" id="WP_183981387.1">
    <property type="nucleotide sequence ID" value="NZ_JACHEB010000016.1"/>
</dbReference>
<organism evidence="1 2">
    <name type="scientific">Tunturiibacter gelidiferens</name>
    <dbReference type="NCBI Taxonomy" id="3069689"/>
    <lineage>
        <taxon>Bacteria</taxon>
        <taxon>Pseudomonadati</taxon>
        <taxon>Acidobacteriota</taxon>
        <taxon>Terriglobia</taxon>
        <taxon>Terriglobales</taxon>
        <taxon>Acidobacteriaceae</taxon>
        <taxon>Tunturiibacter</taxon>
    </lineage>
</organism>
<dbReference type="EMBL" id="JACHEB010000016">
    <property type="protein sequence ID" value="MBB5331561.1"/>
    <property type="molecule type" value="Genomic_DNA"/>
</dbReference>
<dbReference type="AlphaFoldDB" id="A0A9X0QJD2"/>
<dbReference type="Proteomes" id="UP000535182">
    <property type="component" value="Unassembled WGS sequence"/>
</dbReference>
<protein>
    <submittedName>
        <fullName evidence="1">Uncharacterized protein</fullName>
    </submittedName>
</protein>
<sequence length="151" mass="16748">MIAMLRVIVVIYVTVEVITTMKPRTGPDEDAGAEPLRTIVAVGSAVVGRRFVVAIRAYGSRPDINADLSSLGLGAAIAILRVVTVVAARSLKACMVHLSLLREIRIRERVGRKKVLLEGNSAAFFGEGRREEKHWFLLEISELLWQVRRSR</sequence>
<keyword evidence="2" id="KW-1185">Reference proteome</keyword>
<reference evidence="1 2" key="1">
    <citation type="submission" date="2020-08" db="EMBL/GenBank/DDBJ databases">
        <title>Genomic Encyclopedia of Type Strains, Phase IV (KMG-V): Genome sequencing to study the core and pangenomes of soil and plant-associated prokaryotes.</title>
        <authorList>
            <person name="Whitman W."/>
        </authorList>
    </citation>
    <scope>NUCLEOTIDE SEQUENCE [LARGE SCALE GENOMIC DNA]</scope>
    <source>
        <strain evidence="1 2">X5P2</strain>
    </source>
</reference>
<proteinExistence type="predicted"/>
<gene>
    <name evidence="1" type="ORF">HDF14_005210</name>
</gene>